<feature type="region of interest" description="Disordered" evidence="7">
    <location>
        <begin position="69"/>
        <end position="99"/>
    </location>
</feature>
<feature type="transmembrane region" description="Helical" evidence="8">
    <location>
        <begin position="180"/>
        <end position="201"/>
    </location>
</feature>
<dbReference type="InterPro" id="IPR017475">
    <property type="entry name" value="EPS_sugar_tfrase"/>
</dbReference>
<comment type="similarity">
    <text evidence="2">Belongs to the bacterial sugar transferase family.</text>
</comment>
<dbReference type="Proteomes" id="UP000001116">
    <property type="component" value="Chromosome"/>
</dbReference>
<dbReference type="EMBL" id="CP000750">
    <property type="protein sequence ID" value="ABS05144.1"/>
    <property type="molecule type" value="Genomic_DNA"/>
</dbReference>
<evidence type="ECO:0000256" key="2">
    <source>
        <dbReference type="ARBA" id="ARBA00006464"/>
    </source>
</evidence>
<dbReference type="eggNOG" id="COG2148">
    <property type="taxonomic scope" value="Bacteria"/>
</dbReference>
<feature type="transmembrane region" description="Helical" evidence="8">
    <location>
        <begin position="143"/>
        <end position="168"/>
    </location>
</feature>
<dbReference type="PANTHER" id="PTHR30576">
    <property type="entry name" value="COLANIC BIOSYNTHESIS UDP-GLUCOSE LIPID CARRIER TRANSFERASE"/>
    <property type="match status" value="1"/>
</dbReference>
<dbReference type="HOGENOM" id="CLU_024920_3_2_11"/>
<evidence type="ECO:0000256" key="4">
    <source>
        <dbReference type="ARBA" id="ARBA00022692"/>
    </source>
</evidence>
<keyword evidence="4 8" id="KW-0812">Transmembrane</keyword>
<feature type="transmembrane region" description="Helical" evidence="8">
    <location>
        <begin position="109"/>
        <end position="131"/>
    </location>
</feature>
<evidence type="ECO:0000259" key="9">
    <source>
        <dbReference type="Pfam" id="PF02397"/>
    </source>
</evidence>
<dbReference type="KEGG" id="kra:Krad_3681"/>
<dbReference type="NCBIfam" id="TIGR03025">
    <property type="entry name" value="EPS_sugtrans"/>
    <property type="match status" value="1"/>
</dbReference>
<evidence type="ECO:0000256" key="6">
    <source>
        <dbReference type="ARBA" id="ARBA00023136"/>
    </source>
</evidence>
<dbReference type="InterPro" id="IPR003362">
    <property type="entry name" value="Bact_transf"/>
</dbReference>
<dbReference type="Pfam" id="PF02397">
    <property type="entry name" value="Bac_transf"/>
    <property type="match status" value="1"/>
</dbReference>
<evidence type="ECO:0000256" key="7">
    <source>
        <dbReference type="SAM" id="MobiDB-lite"/>
    </source>
</evidence>
<feature type="domain" description="Bacterial sugar transferase" evidence="9">
    <location>
        <begin position="378"/>
        <end position="564"/>
    </location>
</feature>
<evidence type="ECO:0000256" key="1">
    <source>
        <dbReference type="ARBA" id="ARBA00004141"/>
    </source>
</evidence>
<dbReference type="PANTHER" id="PTHR30576:SF10">
    <property type="entry name" value="SLL5057 PROTEIN"/>
    <property type="match status" value="1"/>
</dbReference>
<evidence type="ECO:0000256" key="3">
    <source>
        <dbReference type="ARBA" id="ARBA00022679"/>
    </source>
</evidence>
<feature type="transmembrane region" description="Helical" evidence="8">
    <location>
        <begin position="207"/>
        <end position="228"/>
    </location>
</feature>
<dbReference type="AlphaFoldDB" id="A6WEA5"/>
<keyword evidence="5 8" id="KW-1133">Transmembrane helix</keyword>
<name>A6WEA5_KINRD</name>
<sequence length="571" mass="62207">MDQPWRYCGERVMGRYDRYCQVTSRERRLLMGRSAGLTSTPSWTFCRTTDGGAMAADEVRLVPVQQRRTLGGAAPTGERPTGVSQSLLPGRRHRTSRSSGRRAVWQREYVRAIVVGDGLAALLGALIGWVVRFGDTASAQGAAGMSALITMTLLPPVWVLTMLLFRAYEPRFLAVGFEEFQRVLLAGTTVVAMVGTASWALQLDVARGFVVVALPVAGCLTVLTRFGVRRYLHVRRAAGECMQSTVVAGHPSAVAALVQQVRRETNHGLRVDAACTPGGETDAQLDALGVPVLGNLEQIAGVAEALDADVVATLTCPELDGPVLRRLGWELEGTRADMIVAPALTDIVGPRVVIRPVSGLPLLHVDRPELRGVRHAGKAFFDRGSAALGLVVLAPLFLVIAVAVKLDSRGPVFFRQTRVGRDGREFSMVKFRSMVVDAENLLIDLRTKSEGNGLLFKMRRDPRVTRVGSLLRRYSLDELPQLFNVLGGSMSLVGPRPPLPKEVAEYGNDLRRRLLVKPGLTGLWQVSGRSDLDLDESIRLDLQYVENWSPTFDVMILAKTLKAVTGGRGAY</sequence>
<evidence type="ECO:0000313" key="10">
    <source>
        <dbReference type="EMBL" id="ABS05144.1"/>
    </source>
</evidence>
<keyword evidence="11" id="KW-1185">Reference proteome</keyword>
<dbReference type="GO" id="GO:0016020">
    <property type="term" value="C:membrane"/>
    <property type="evidence" value="ECO:0007669"/>
    <property type="project" value="UniProtKB-SubCell"/>
</dbReference>
<reference evidence="11" key="1">
    <citation type="journal article" date="2008" name="PLoS ONE">
        <title>Survival in nuclear waste, extreme resistance, and potential applications gleaned from the genome sequence of Kineococcus radiotolerans SRS30216.</title>
        <authorList>
            <person name="Bagwell C.E."/>
            <person name="Bhat S."/>
            <person name="Hawkins G.M."/>
            <person name="Smith B.W."/>
            <person name="Biswas T."/>
            <person name="Hoover T.R."/>
            <person name="Saunders E."/>
            <person name="Han C.S."/>
            <person name="Tsodikov O.V."/>
            <person name="Shimkets L.J."/>
        </authorList>
    </citation>
    <scope>NUCLEOTIDE SEQUENCE [LARGE SCALE GENOMIC DNA]</scope>
    <source>
        <strain evidence="11">ATCC BAA-149 / DSM 14245 / SRS30216</strain>
    </source>
</reference>
<evidence type="ECO:0000313" key="11">
    <source>
        <dbReference type="Proteomes" id="UP000001116"/>
    </source>
</evidence>
<dbReference type="STRING" id="266940.Krad_3681"/>
<evidence type="ECO:0000256" key="8">
    <source>
        <dbReference type="SAM" id="Phobius"/>
    </source>
</evidence>
<gene>
    <name evidence="10" type="ordered locus">Krad_3681</name>
</gene>
<dbReference type="GO" id="GO:0047360">
    <property type="term" value="F:undecaprenyl-phosphate galactose phosphotransferase activity"/>
    <property type="evidence" value="ECO:0007669"/>
    <property type="project" value="UniProtKB-EC"/>
</dbReference>
<accession>A6WEA5</accession>
<protein>
    <submittedName>
        <fullName evidence="10">Undecaprenyl-phosphate galactose phosphotransferase</fullName>
        <ecNumber evidence="10">2.7.8.6</ecNumber>
    </submittedName>
</protein>
<dbReference type="EC" id="2.7.8.6" evidence="10"/>
<comment type="subcellular location">
    <subcellularLocation>
        <location evidence="1">Membrane</location>
        <topology evidence="1">Multi-pass membrane protein</topology>
    </subcellularLocation>
</comment>
<dbReference type="Pfam" id="PF13727">
    <property type="entry name" value="CoA_binding_3"/>
    <property type="match status" value="1"/>
</dbReference>
<organism evidence="10 11">
    <name type="scientific">Kineococcus radiotolerans (strain ATCC BAA-149 / DSM 14245 / SRS30216)</name>
    <dbReference type="NCBI Taxonomy" id="266940"/>
    <lineage>
        <taxon>Bacteria</taxon>
        <taxon>Bacillati</taxon>
        <taxon>Actinomycetota</taxon>
        <taxon>Actinomycetes</taxon>
        <taxon>Kineosporiales</taxon>
        <taxon>Kineosporiaceae</taxon>
        <taxon>Kineococcus</taxon>
    </lineage>
</organism>
<proteinExistence type="inferred from homology"/>
<feature type="transmembrane region" description="Helical" evidence="8">
    <location>
        <begin position="384"/>
        <end position="404"/>
    </location>
</feature>
<keyword evidence="6 8" id="KW-0472">Membrane</keyword>
<keyword evidence="3 10" id="KW-0808">Transferase</keyword>
<evidence type="ECO:0000256" key="5">
    <source>
        <dbReference type="ARBA" id="ARBA00022989"/>
    </source>
</evidence>
<feature type="compositionally biased region" description="Basic residues" evidence="7">
    <location>
        <begin position="90"/>
        <end position="99"/>
    </location>
</feature>